<dbReference type="GO" id="GO:0016297">
    <property type="term" value="F:fatty acyl-[ACP] hydrolase activity"/>
    <property type="evidence" value="ECO:0007669"/>
    <property type="project" value="TreeGrafter"/>
</dbReference>
<evidence type="ECO:0000313" key="4">
    <source>
        <dbReference type="Proteomes" id="UP000236291"/>
    </source>
</evidence>
<dbReference type="PANTHER" id="PTHR31793">
    <property type="entry name" value="4-HYDROXYBENZOYL-COA THIOESTERASE FAMILY MEMBER"/>
    <property type="match status" value="1"/>
</dbReference>
<dbReference type="SUPFAM" id="SSF54637">
    <property type="entry name" value="Thioesterase/thiol ester dehydrase-isomerase"/>
    <property type="match status" value="1"/>
</dbReference>
<comment type="caution">
    <text evidence="3">The sequence shown here is derived from an EMBL/GenBank/DDBJ whole genome shotgun (WGS) entry which is preliminary data.</text>
</comment>
<evidence type="ECO:0000256" key="2">
    <source>
        <dbReference type="ARBA" id="ARBA00022801"/>
    </source>
</evidence>
<protein>
    <submittedName>
        <fullName evidence="3">Thioesterase-like protein</fullName>
    </submittedName>
</protein>
<dbReference type="InterPro" id="IPR029069">
    <property type="entry name" value="HotDog_dom_sf"/>
</dbReference>
<dbReference type="PANTHER" id="PTHR31793:SF27">
    <property type="entry name" value="NOVEL THIOESTERASE SUPERFAMILY DOMAIN AND SAPOSIN A-TYPE DOMAIN CONTAINING PROTEIN (0610012H03RIK)"/>
    <property type="match status" value="1"/>
</dbReference>
<dbReference type="STRING" id="57577.A0A2K3KQY2"/>
<evidence type="ECO:0000313" key="3">
    <source>
        <dbReference type="EMBL" id="PNX68689.1"/>
    </source>
</evidence>
<feature type="non-terminal residue" evidence="3">
    <location>
        <position position="1"/>
    </location>
</feature>
<dbReference type="Proteomes" id="UP000236291">
    <property type="component" value="Unassembled WGS sequence"/>
</dbReference>
<keyword evidence="2" id="KW-0378">Hydrolase</keyword>
<dbReference type="CDD" id="cd00586">
    <property type="entry name" value="4HBT"/>
    <property type="match status" value="1"/>
</dbReference>
<accession>A0A2K3KQY2</accession>
<dbReference type="EMBL" id="ASHM01106210">
    <property type="protein sequence ID" value="PNX68689.1"/>
    <property type="molecule type" value="Genomic_DNA"/>
</dbReference>
<dbReference type="AlphaFoldDB" id="A0A2K3KQY2"/>
<sequence length="110" mass="12334">GRHEFLKSIGIHCDVVASSGDNAFAMSELSLKFIAPLRNGDKFVVKVKVSSFSTVRVYFDHFIYKLPNQEPILEAKSTTLVLNKNYRPIRLPEDIKAKIVNSFSSDDDAS</sequence>
<comment type="similarity">
    <text evidence="1">Belongs to the 4-hydroxybenzoyl-CoA thioesterase family.</text>
</comment>
<reference evidence="3 4" key="1">
    <citation type="journal article" date="2014" name="Am. J. Bot.">
        <title>Genome assembly and annotation for red clover (Trifolium pratense; Fabaceae).</title>
        <authorList>
            <person name="Istvanek J."/>
            <person name="Jaros M."/>
            <person name="Krenek A."/>
            <person name="Repkova J."/>
        </authorList>
    </citation>
    <scope>NUCLEOTIDE SEQUENCE [LARGE SCALE GENOMIC DNA]</scope>
    <source>
        <strain evidence="4">cv. Tatra</strain>
        <tissue evidence="3">Young leaves</tissue>
    </source>
</reference>
<gene>
    <name evidence="3" type="ORF">L195_g056307</name>
</gene>
<proteinExistence type="inferred from homology"/>
<name>A0A2K3KQY2_TRIPR</name>
<dbReference type="Gene3D" id="3.10.129.10">
    <property type="entry name" value="Hotdog Thioesterase"/>
    <property type="match status" value="1"/>
</dbReference>
<dbReference type="GO" id="GO:0009507">
    <property type="term" value="C:chloroplast"/>
    <property type="evidence" value="ECO:0007669"/>
    <property type="project" value="TreeGrafter"/>
</dbReference>
<dbReference type="InterPro" id="IPR050563">
    <property type="entry name" value="4-hydroxybenzoyl-CoA_TE"/>
</dbReference>
<evidence type="ECO:0000256" key="1">
    <source>
        <dbReference type="ARBA" id="ARBA00005953"/>
    </source>
</evidence>
<dbReference type="Pfam" id="PF13279">
    <property type="entry name" value="4HBT_2"/>
    <property type="match status" value="1"/>
</dbReference>
<organism evidence="3 4">
    <name type="scientific">Trifolium pratense</name>
    <name type="common">Red clover</name>
    <dbReference type="NCBI Taxonomy" id="57577"/>
    <lineage>
        <taxon>Eukaryota</taxon>
        <taxon>Viridiplantae</taxon>
        <taxon>Streptophyta</taxon>
        <taxon>Embryophyta</taxon>
        <taxon>Tracheophyta</taxon>
        <taxon>Spermatophyta</taxon>
        <taxon>Magnoliopsida</taxon>
        <taxon>eudicotyledons</taxon>
        <taxon>Gunneridae</taxon>
        <taxon>Pentapetalae</taxon>
        <taxon>rosids</taxon>
        <taxon>fabids</taxon>
        <taxon>Fabales</taxon>
        <taxon>Fabaceae</taxon>
        <taxon>Papilionoideae</taxon>
        <taxon>50 kb inversion clade</taxon>
        <taxon>NPAAA clade</taxon>
        <taxon>Hologalegina</taxon>
        <taxon>IRL clade</taxon>
        <taxon>Trifolieae</taxon>
        <taxon>Trifolium</taxon>
    </lineage>
</organism>
<reference evidence="3 4" key="2">
    <citation type="journal article" date="2017" name="Front. Plant Sci.">
        <title>Gene Classification and Mining of Molecular Markers Useful in Red Clover (Trifolium pratense) Breeding.</title>
        <authorList>
            <person name="Istvanek J."/>
            <person name="Dluhosova J."/>
            <person name="Dluhos P."/>
            <person name="Patkova L."/>
            <person name="Nedelnik J."/>
            <person name="Repkova J."/>
        </authorList>
    </citation>
    <scope>NUCLEOTIDE SEQUENCE [LARGE SCALE GENOMIC DNA]</scope>
    <source>
        <strain evidence="4">cv. Tatra</strain>
        <tissue evidence="3">Young leaves</tissue>
    </source>
</reference>